<name>A0AB74U3Y1_9GAMM</name>
<evidence type="ECO:0008006" key="3">
    <source>
        <dbReference type="Google" id="ProtNLM"/>
    </source>
</evidence>
<reference evidence="2" key="1">
    <citation type="submission" date="2024-06" db="EMBL/GenBank/DDBJ databases">
        <title>Complete genome of Salinicola endophyticus HNIBRBA4755.</title>
        <authorList>
            <person name="Shin S.Y."/>
            <person name="Kang H."/>
            <person name="Song J."/>
        </authorList>
    </citation>
    <scope>NUCLEOTIDE SEQUENCE</scope>
    <source>
        <strain evidence="2">HNIBRBA4755</strain>
    </source>
</reference>
<organism evidence="2">
    <name type="scientific">Salinicola endophyticus</name>
    <dbReference type="NCBI Taxonomy" id="1949083"/>
    <lineage>
        <taxon>Bacteria</taxon>
        <taxon>Pseudomonadati</taxon>
        <taxon>Pseudomonadota</taxon>
        <taxon>Gammaproteobacteria</taxon>
        <taxon>Oceanospirillales</taxon>
        <taxon>Halomonadaceae</taxon>
        <taxon>Salinicola</taxon>
    </lineage>
</organism>
<sequence length="157" mass="17751">MKYRLWMLPAIAMGCGLSTGAMANDGTLSYAELDGLLGKAEQYGFSRYEKLDVDRDDNVLEVEGWRNDGWELDISMQLDDTSLTRESQRRSSVPDWSLTGDQLRQALSHAQARGMQRFDELEVDSNGHVEIEGYDANQRDLDLDLRRDALTATGETR</sequence>
<dbReference type="PROSITE" id="PS51257">
    <property type="entry name" value="PROKAR_LIPOPROTEIN"/>
    <property type="match status" value="1"/>
</dbReference>
<dbReference type="EMBL" id="CP159578">
    <property type="protein sequence ID" value="XCJ78624.1"/>
    <property type="molecule type" value="Genomic_DNA"/>
</dbReference>
<gene>
    <name evidence="2" type="ORF">ABV408_14435</name>
</gene>
<keyword evidence="1" id="KW-0732">Signal</keyword>
<evidence type="ECO:0000256" key="1">
    <source>
        <dbReference type="SAM" id="SignalP"/>
    </source>
</evidence>
<protein>
    <recommendedName>
        <fullName evidence="3">PepSY domain-containing protein</fullName>
    </recommendedName>
</protein>
<dbReference type="AlphaFoldDB" id="A0AB74U3Y1"/>
<dbReference type="RefSeq" id="WP_353979601.1">
    <property type="nucleotide sequence ID" value="NZ_CP159578.1"/>
</dbReference>
<evidence type="ECO:0000313" key="2">
    <source>
        <dbReference type="EMBL" id="XCJ78624.1"/>
    </source>
</evidence>
<proteinExistence type="predicted"/>
<feature type="chain" id="PRO_5044494030" description="PepSY domain-containing protein" evidence="1">
    <location>
        <begin position="24"/>
        <end position="157"/>
    </location>
</feature>
<feature type="signal peptide" evidence="1">
    <location>
        <begin position="1"/>
        <end position="23"/>
    </location>
</feature>
<accession>A0AB74U3Y1</accession>